<dbReference type="PANTHER" id="PTHR15189:SF7">
    <property type="entry name" value="BRISC AND BRCA1-A COMPLEX MEMBER 2"/>
    <property type="match status" value="1"/>
</dbReference>
<evidence type="ECO:0000256" key="16">
    <source>
        <dbReference type="ARBA" id="ARBA00032491"/>
    </source>
</evidence>
<evidence type="ECO:0000256" key="9">
    <source>
        <dbReference type="ARBA" id="ARBA00022776"/>
    </source>
</evidence>
<keyword evidence="5" id="KW-0132">Cell division</keyword>
<keyword evidence="8" id="KW-0227">DNA damage</keyword>
<keyword evidence="12" id="KW-0234">DNA repair</keyword>
<evidence type="ECO:0000313" key="19">
    <source>
        <dbReference type="Proteomes" id="UP001454036"/>
    </source>
</evidence>
<dbReference type="GO" id="GO:0051301">
    <property type="term" value="P:cell division"/>
    <property type="evidence" value="ECO:0007669"/>
    <property type="project" value="UniProtKB-KW"/>
</dbReference>
<dbReference type="GO" id="GO:0005737">
    <property type="term" value="C:cytoplasm"/>
    <property type="evidence" value="ECO:0007669"/>
    <property type="project" value="UniProtKB-SubCell"/>
</dbReference>
<dbReference type="AlphaFoldDB" id="A0AAV3RVS6"/>
<gene>
    <name evidence="18" type="ORF">LIER_32248</name>
</gene>
<sequence length="227" mass="26081">MAIDGLPRLIAAQMNHLITHSPFTIKVQQVRSGCKNPTVPDRFTLTIPFCLDFINWDVIYNALYPLAAPDVIFGPEDETFRPYHSNALSNWNAKDPSKLLALILQLRELYVAYQKERVGKLDDERLKFELNTMLSREGIEMHMSSVTEKTEEVKFAVRLLEMDLNKVVVGSTWRNPKIHLQVVYPVTRQYSLKAIPSAPRLKLVASPELRVLFSIEDFRLPVWVDGM</sequence>
<reference evidence="18 19" key="1">
    <citation type="submission" date="2024-01" db="EMBL/GenBank/DDBJ databases">
        <title>The complete chloroplast genome sequence of Lithospermum erythrorhizon: insights into the phylogenetic relationship among Boraginaceae species and the maternal lineages of purple gromwells.</title>
        <authorList>
            <person name="Okada T."/>
            <person name="Watanabe K."/>
        </authorList>
    </citation>
    <scope>NUCLEOTIDE SEQUENCE [LARGE SCALE GENOMIC DNA]</scope>
</reference>
<dbReference type="Pfam" id="PF06113">
    <property type="entry name" value="BRE"/>
    <property type="match status" value="1"/>
</dbReference>
<dbReference type="GO" id="GO:0006302">
    <property type="term" value="P:double-strand break repair"/>
    <property type="evidence" value="ECO:0007669"/>
    <property type="project" value="TreeGrafter"/>
</dbReference>
<evidence type="ECO:0000256" key="12">
    <source>
        <dbReference type="ARBA" id="ARBA00023204"/>
    </source>
</evidence>
<evidence type="ECO:0000256" key="2">
    <source>
        <dbReference type="ARBA" id="ARBA00004496"/>
    </source>
</evidence>
<dbReference type="InterPro" id="IPR010358">
    <property type="entry name" value="BRE"/>
</dbReference>
<evidence type="ECO:0000256" key="7">
    <source>
        <dbReference type="ARBA" id="ARBA00022737"/>
    </source>
</evidence>
<protein>
    <recommendedName>
        <fullName evidence="3">BRISC and BRCA1-A complex member 2</fullName>
    </recommendedName>
    <alternativeName>
        <fullName evidence="16">BRCA1-A complex subunit BRE</fullName>
    </alternativeName>
    <alternativeName>
        <fullName evidence="17">BRCA1/BRCA2-containing complex subunit 45</fullName>
    </alternativeName>
</protein>
<keyword evidence="11" id="KW-0156">Chromatin regulator</keyword>
<evidence type="ECO:0000256" key="11">
    <source>
        <dbReference type="ARBA" id="ARBA00022853"/>
    </source>
</evidence>
<evidence type="ECO:0000256" key="1">
    <source>
        <dbReference type="ARBA" id="ARBA00004123"/>
    </source>
</evidence>
<comment type="subcellular location">
    <subcellularLocation>
        <location evidence="2">Cytoplasm</location>
    </subcellularLocation>
    <subcellularLocation>
        <location evidence="1">Nucleus</location>
    </subcellularLocation>
</comment>
<keyword evidence="6" id="KW-0053">Apoptosis</keyword>
<comment type="similarity">
    <text evidence="15">Belongs to the BABAM2 family.</text>
</comment>
<organism evidence="18 19">
    <name type="scientific">Lithospermum erythrorhizon</name>
    <name type="common">Purple gromwell</name>
    <name type="synonym">Lithospermum officinale var. erythrorhizon</name>
    <dbReference type="NCBI Taxonomy" id="34254"/>
    <lineage>
        <taxon>Eukaryota</taxon>
        <taxon>Viridiplantae</taxon>
        <taxon>Streptophyta</taxon>
        <taxon>Embryophyta</taxon>
        <taxon>Tracheophyta</taxon>
        <taxon>Spermatophyta</taxon>
        <taxon>Magnoliopsida</taxon>
        <taxon>eudicotyledons</taxon>
        <taxon>Gunneridae</taxon>
        <taxon>Pentapetalae</taxon>
        <taxon>asterids</taxon>
        <taxon>lamiids</taxon>
        <taxon>Boraginales</taxon>
        <taxon>Boraginaceae</taxon>
        <taxon>Boraginoideae</taxon>
        <taxon>Lithospermeae</taxon>
        <taxon>Lithospermum</taxon>
    </lineage>
</organism>
<evidence type="ECO:0000256" key="4">
    <source>
        <dbReference type="ARBA" id="ARBA00022490"/>
    </source>
</evidence>
<dbReference type="PANTHER" id="PTHR15189">
    <property type="entry name" value="BRISC AND BRCA1-A COMPLEX MEMBER 2"/>
    <property type="match status" value="1"/>
</dbReference>
<dbReference type="Proteomes" id="UP001454036">
    <property type="component" value="Unassembled WGS sequence"/>
</dbReference>
<dbReference type="GO" id="GO:0070552">
    <property type="term" value="C:BRISC complex"/>
    <property type="evidence" value="ECO:0007669"/>
    <property type="project" value="InterPro"/>
</dbReference>
<keyword evidence="19" id="KW-1185">Reference proteome</keyword>
<proteinExistence type="inferred from homology"/>
<keyword evidence="9" id="KW-0498">Mitosis</keyword>
<evidence type="ECO:0000256" key="5">
    <source>
        <dbReference type="ARBA" id="ARBA00022618"/>
    </source>
</evidence>
<comment type="caution">
    <text evidence="18">The sequence shown here is derived from an EMBL/GenBank/DDBJ whole genome shotgun (WGS) entry which is preliminary data.</text>
</comment>
<evidence type="ECO:0000256" key="15">
    <source>
        <dbReference type="ARBA" id="ARBA00025766"/>
    </source>
</evidence>
<evidence type="ECO:0000256" key="10">
    <source>
        <dbReference type="ARBA" id="ARBA00022786"/>
    </source>
</evidence>
<accession>A0AAV3RVS6</accession>
<keyword evidence="7" id="KW-0677">Repeat</keyword>
<evidence type="ECO:0000256" key="17">
    <source>
        <dbReference type="ARBA" id="ARBA00032630"/>
    </source>
</evidence>
<evidence type="ECO:0000256" key="3">
    <source>
        <dbReference type="ARBA" id="ARBA00019438"/>
    </source>
</evidence>
<dbReference type="EMBL" id="BAABME010012305">
    <property type="protein sequence ID" value="GAA0184960.1"/>
    <property type="molecule type" value="Genomic_DNA"/>
</dbReference>
<dbReference type="GO" id="GO:0006325">
    <property type="term" value="P:chromatin organization"/>
    <property type="evidence" value="ECO:0007669"/>
    <property type="project" value="UniProtKB-KW"/>
</dbReference>
<evidence type="ECO:0000256" key="13">
    <source>
        <dbReference type="ARBA" id="ARBA00023242"/>
    </source>
</evidence>
<keyword evidence="4" id="KW-0963">Cytoplasm</keyword>
<keyword evidence="13" id="KW-0539">Nucleus</keyword>
<keyword evidence="14" id="KW-0131">Cell cycle</keyword>
<evidence type="ECO:0000256" key="14">
    <source>
        <dbReference type="ARBA" id="ARBA00023306"/>
    </source>
</evidence>
<evidence type="ECO:0000256" key="6">
    <source>
        <dbReference type="ARBA" id="ARBA00022703"/>
    </source>
</evidence>
<keyword evidence="10" id="KW-0833">Ubl conjugation pathway</keyword>
<evidence type="ECO:0000256" key="8">
    <source>
        <dbReference type="ARBA" id="ARBA00022763"/>
    </source>
</evidence>
<evidence type="ECO:0000313" key="18">
    <source>
        <dbReference type="EMBL" id="GAA0184960.1"/>
    </source>
</evidence>
<name>A0AAV3RVS6_LITER</name>